<dbReference type="InterPro" id="IPR013164">
    <property type="entry name" value="Cadherin_N"/>
</dbReference>
<feature type="domain" description="Cadherin" evidence="14">
    <location>
        <begin position="243"/>
        <end position="346"/>
    </location>
</feature>
<feature type="domain" description="Cadherin" evidence="14">
    <location>
        <begin position="452"/>
        <end position="521"/>
    </location>
</feature>
<dbReference type="CDD" id="cd11304">
    <property type="entry name" value="Cadherin_repeat"/>
    <property type="match status" value="4"/>
</dbReference>
<dbReference type="FunFam" id="2.60.40.60:FF:000002">
    <property type="entry name" value="Protocadherin alpha 2"/>
    <property type="match status" value="1"/>
</dbReference>
<keyword evidence="11" id="KW-0325">Glycoprotein</keyword>
<feature type="transmembrane region" description="Helical" evidence="13">
    <location>
        <begin position="7"/>
        <end position="25"/>
    </location>
</feature>
<evidence type="ECO:0000256" key="8">
    <source>
        <dbReference type="ARBA" id="ARBA00022889"/>
    </source>
</evidence>
<evidence type="ECO:0000256" key="9">
    <source>
        <dbReference type="ARBA" id="ARBA00022989"/>
    </source>
</evidence>
<sequence>MESGRKGWVYGWLLYTVCVLSLFAVEVTGQIRYSIPEEMSVGSIVGNIASDLGLEPKRLITGKARVFTAESSEYIGLDKENGHLIIKSKIDREELCGEISACSISFDVILDNPMELYRVTVDIQDINDNSPAFPKSKIEKNISELAVHSARFPLESAIDPDVGVNSLQKYSLYPTDHFKLNVQSGASGNKHVEMILHSPLDREKEKHHQLILTAFDGGKPQRSATVQINIVVLDINDNAPVFSQSSYKASVVENAAKGSVVTTVSATDADESSHNIQYYFEHVTSTIKALFSIDADSGEVKVIGDIDYEKHKQFTFKVKAKDHGDFSDSSEIIIDVLDVNDNIPKITLMSVSTAISEDAAPGTIIAMLNVQDLDSGDNSKILCSIDRNSPFKIVSSLTNYYNLVTDSELDREQIAEYNITITAVDGGSPPLSSKDILKLKISDINDYAPQFQQESYNAFISENNPPSTTIISVKAEDMDWGPNAKMSYFLIDGDLNGSPLTSYISINSETGVIYSEKSFDYGIFIFITNVFEHL</sequence>
<dbReference type="FunFam" id="2.60.40.60:FF:000129">
    <property type="entry name" value="protocadherin alpha-C2 isoform X1"/>
    <property type="match status" value="1"/>
</dbReference>
<dbReference type="SUPFAM" id="SSF49313">
    <property type="entry name" value="Cadherin-like"/>
    <property type="match status" value="5"/>
</dbReference>
<keyword evidence="10 13" id="KW-0472">Membrane</keyword>
<dbReference type="Gene3D" id="2.60.40.60">
    <property type="entry name" value="Cadherins"/>
    <property type="match status" value="5"/>
</dbReference>
<evidence type="ECO:0000313" key="15">
    <source>
        <dbReference type="EMBL" id="KAA0703882.1"/>
    </source>
</evidence>
<comment type="function">
    <text evidence="1">Potential calcium-dependent cell-adhesion protein. May be involved in the establishment and maintenance of specific neuronal connections in the brain.</text>
</comment>
<dbReference type="FunFam" id="2.60.40.60:FF:000007">
    <property type="entry name" value="Protocadherin alpha 2"/>
    <property type="match status" value="1"/>
</dbReference>
<dbReference type="FunFam" id="2.60.40.60:FF:000006">
    <property type="entry name" value="Protocadherin alpha 2"/>
    <property type="match status" value="1"/>
</dbReference>
<dbReference type="PANTHER" id="PTHR24028">
    <property type="entry name" value="CADHERIN-87A"/>
    <property type="match status" value="1"/>
</dbReference>
<dbReference type="PROSITE" id="PS00232">
    <property type="entry name" value="CADHERIN_1"/>
    <property type="match status" value="1"/>
</dbReference>
<evidence type="ECO:0000256" key="10">
    <source>
        <dbReference type="ARBA" id="ARBA00023136"/>
    </source>
</evidence>
<dbReference type="Proteomes" id="UP000324632">
    <property type="component" value="Chromosome 23"/>
</dbReference>
<evidence type="ECO:0000256" key="3">
    <source>
        <dbReference type="ARBA" id="ARBA00022475"/>
    </source>
</evidence>
<proteinExistence type="predicted"/>
<gene>
    <name evidence="15" type="ORF">E1301_Tti000474</name>
</gene>
<dbReference type="PRINTS" id="PR00205">
    <property type="entry name" value="CADHERIN"/>
</dbReference>
<dbReference type="Pfam" id="PF00028">
    <property type="entry name" value="Cadherin"/>
    <property type="match status" value="4"/>
</dbReference>
<keyword evidence="5" id="KW-0732">Signal</keyword>
<feature type="domain" description="Cadherin" evidence="14">
    <location>
        <begin position="347"/>
        <end position="451"/>
    </location>
</feature>
<dbReference type="InterPro" id="IPR002126">
    <property type="entry name" value="Cadherin-like_dom"/>
</dbReference>
<evidence type="ECO:0000256" key="6">
    <source>
        <dbReference type="ARBA" id="ARBA00022737"/>
    </source>
</evidence>
<keyword evidence="4 13" id="KW-0812">Transmembrane</keyword>
<dbReference type="EMBL" id="SOYY01000023">
    <property type="protein sequence ID" value="KAA0703882.1"/>
    <property type="molecule type" value="Genomic_DNA"/>
</dbReference>
<evidence type="ECO:0000256" key="1">
    <source>
        <dbReference type="ARBA" id="ARBA00003436"/>
    </source>
</evidence>
<evidence type="ECO:0000259" key="14">
    <source>
        <dbReference type="PROSITE" id="PS50268"/>
    </source>
</evidence>
<dbReference type="InterPro" id="IPR015919">
    <property type="entry name" value="Cadherin-like_sf"/>
</dbReference>
<comment type="caution">
    <text evidence="15">The sequence shown here is derived from an EMBL/GenBank/DDBJ whole genome shotgun (WGS) entry which is preliminary data.</text>
</comment>
<feature type="domain" description="Cadherin" evidence="14">
    <location>
        <begin position="19"/>
        <end position="133"/>
    </location>
</feature>
<dbReference type="PANTHER" id="PTHR24028:SF296">
    <property type="entry name" value="PROTOCADHERIN 1 GAMMA 11 PRECURSOR-RELATED"/>
    <property type="match status" value="1"/>
</dbReference>
<evidence type="ECO:0000256" key="5">
    <source>
        <dbReference type="ARBA" id="ARBA00022729"/>
    </source>
</evidence>
<evidence type="ECO:0000256" key="7">
    <source>
        <dbReference type="ARBA" id="ARBA00022837"/>
    </source>
</evidence>
<evidence type="ECO:0000256" key="11">
    <source>
        <dbReference type="ARBA" id="ARBA00023180"/>
    </source>
</evidence>
<name>A0A5A9N1G8_9TELE</name>
<reference evidence="15 16" key="1">
    <citation type="journal article" date="2019" name="Mol. Ecol. Resour.">
        <title>Chromosome-level genome assembly of Triplophysa tibetana, a fish adapted to the harsh high-altitude environment of the Tibetan Plateau.</title>
        <authorList>
            <person name="Yang X."/>
            <person name="Liu H."/>
            <person name="Ma Z."/>
            <person name="Zou Y."/>
            <person name="Zou M."/>
            <person name="Mao Y."/>
            <person name="Li X."/>
            <person name="Wang H."/>
            <person name="Chen T."/>
            <person name="Wang W."/>
            <person name="Yang R."/>
        </authorList>
    </citation>
    <scope>NUCLEOTIDE SEQUENCE [LARGE SCALE GENOMIC DNA]</scope>
    <source>
        <strain evidence="15">TTIB1903HZAU</strain>
        <tissue evidence="15">Muscle</tissue>
    </source>
</reference>
<feature type="domain" description="Cadherin" evidence="14">
    <location>
        <begin position="156"/>
        <end position="242"/>
    </location>
</feature>
<evidence type="ECO:0000256" key="12">
    <source>
        <dbReference type="PROSITE-ProRule" id="PRU00043"/>
    </source>
</evidence>
<dbReference type="InterPro" id="IPR050174">
    <property type="entry name" value="Protocadherin/Cadherin-CA"/>
</dbReference>
<evidence type="ECO:0000256" key="4">
    <source>
        <dbReference type="ARBA" id="ARBA00022692"/>
    </source>
</evidence>
<keyword evidence="16" id="KW-1185">Reference proteome</keyword>
<dbReference type="GO" id="GO:0005509">
    <property type="term" value="F:calcium ion binding"/>
    <property type="evidence" value="ECO:0007669"/>
    <property type="project" value="UniProtKB-UniRule"/>
</dbReference>
<keyword evidence="7 12" id="KW-0106">Calcium</keyword>
<keyword evidence="8" id="KW-0130">Cell adhesion</keyword>
<dbReference type="PROSITE" id="PS50268">
    <property type="entry name" value="CADHERIN_2"/>
    <property type="match status" value="5"/>
</dbReference>
<dbReference type="AlphaFoldDB" id="A0A5A9N1G8"/>
<keyword evidence="6" id="KW-0677">Repeat</keyword>
<dbReference type="InterPro" id="IPR020894">
    <property type="entry name" value="Cadherin_CS"/>
</dbReference>
<organism evidence="15 16">
    <name type="scientific">Triplophysa tibetana</name>
    <dbReference type="NCBI Taxonomy" id="1572043"/>
    <lineage>
        <taxon>Eukaryota</taxon>
        <taxon>Metazoa</taxon>
        <taxon>Chordata</taxon>
        <taxon>Craniata</taxon>
        <taxon>Vertebrata</taxon>
        <taxon>Euteleostomi</taxon>
        <taxon>Actinopterygii</taxon>
        <taxon>Neopterygii</taxon>
        <taxon>Teleostei</taxon>
        <taxon>Ostariophysi</taxon>
        <taxon>Cypriniformes</taxon>
        <taxon>Nemacheilidae</taxon>
        <taxon>Triplophysa</taxon>
    </lineage>
</organism>
<keyword evidence="3" id="KW-1003">Cell membrane</keyword>
<accession>A0A5A9N1G8</accession>
<dbReference type="GO" id="GO:0007156">
    <property type="term" value="P:homophilic cell adhesion via plasma membrane adhesion molecules"/>
    <property type="evidence" value="ECO:0007669"/>
    <property type="project" value="InterPro"/>
</dbReference>
<dbReference type="GO" id="GO:0009653">
    <property type="term" value="P:anatomical structure morphogenesis"/>
    <property type="evidence" value="ECO:0007669"/>
    <property type="project" value="UniProtKB-ARBA"/>
</dbReference>
<dbReference type="Pfam" id="PF08266">
    <property type="entry name" value="Cadherin_2"/>
    <property type="match status" value="1"/>
</dbReference>
<evidence type="ECO:0000256" key="13">
    <source>
        <dbReference type="SAM" id="Phobius"/>
    </source>
</evidence>
<dbReference type="SMART" id="SM00112">
    <property type="entry name" value="CA"/>
    <property type="match status" value="4"/>
</dbReference>
<evidence type="ECO:0000313" key="16">
    <source>
        <dbReference type="Proteomes" id="UP000324632"/>
    </source>
</evidence>
<dbReference type="GO" id="GO:0005886">
    <property type="term" value="C:plasma membrane"/>
    <property type="evidence" value="ECO:0007669"/>
    <property type="project" value="UniProtKB-SubCell"/>
</dbReference>
<keyword evidence="9 13" id="KW-1133">Transmembrane helix</keyword>
<comment type="subcellular location">
    <subcellularLocation>
        <location evidence="2">Cell membrane</location>
        <topology evidence="2">Single-pass type I membrane protein</topology>
    </subcellularLocation>
</comment>
<evidence type="ECO:0000256" key="2">
    <source>
        <dbReference type="ARBA" id="ARBA00004251"/>
    </source>
</evidence>
<protein>
    <submittedName>
        <fullName evidence="15">Protocadherin gamma-A5</fullName>
    </submittedName>
</protein>